<evidence type="ECO:0008006" key="4">
    <source>
        <dbReference type="Google" id="ProtNLM"/>
    </source>
</evidence>
<feature type="signal peptide" evidence="1">
    <location>
        <begin position="1"/>
        <end position="21"/>
    </location>
</feature>
<sequence length="199" mass="21998">MKKSAPSALVLLVPLTLSAHAYELSPKPEAGLWRSETRILINGEDPMPTIRQSQQQLLEQLPADQRDALEGVAAQRNPGIRMECITPQQASSMVHIDEMRRKIQRNVPECELTVSSAERSRLRVSGDCRGENGFEGDMQGELEIISSQEIRSSFLGHGHFQVVHEGGGSGQPSNIQQLEISRWTSPDCGAITPNERLSF</sequence>
<organism evidence="2 3">
    <name type="scientific">Halopseudomonas litoralis</name>
    <dbReference type="NCBI Taxonomy" id="797277"/>
    <lineage>
        <taxon>Bacteria</taxon>
        <taxon>Pseudomonadati</taxon>
        <taxon>Pseudomonadota</taxon>
        <taxon>Gammaproteobacteria</taxon>
        <taxon>Pseudomonadales</taxon>
        <taxon>Pseudomonadaceae</taxon>
        <taxon>Halopseudomonas</taxon>
    </lineage>
</organism>
<dbReference type="AlphaFoldDB" id="A0A1H1V2L7"/>
<feature type="chain" id="PRO_5009262879" description="DUF3617 domain-containing protein" evidence="1">
    <location>
        <begin position="22"/>
        <end position="199"/>
    </location>
</feature>
<evidence type="ECO:0000256" key="1">
    <source>
        <dbReference type="SAM" id="SignalP"/>
    </source>
</evidence>
<evidence type="ECO:0000313" key="2">
    <source>
        <dbReference type="EMBL" id="SDS79047.1"/>
    </source>
</evidence>
<keyword evidence="3" id="KW-1185">Reference proteome</keyword>
<name>A0A1H1V2L7_9GAMM</name>
<dbReference type="EMBL" id="LT629748">
    <property type="protein sequence ID" value="SDS79047.1"/>
    <property type="molecule type" value="Genomic_DNA"/>
</dbReference>
<gene>
    <name evidence="2" type="ORF">SAMN05216198_2789</name>
</gene>
<accession>A0A1H1V2L7</accession>
<dbReference type="STRING" id="797277.SAMN05216198_2789"/>
<protein>
    <recommendedName>
        <fullName evidence="4">DUF3617 domain-containing protein</fullName>
    </recommendedName>
</protein>
<evidence type="ECO:0000313" key="3">
    <source>
        <dbReference type="Proteomes" id="UP000243426"/>
    </source>
</evidence>
<dbReference type="Proteomes" id="UP000243426">
    <property type="component" value="Chromosome I"/>
</dbReference>
<dbReference type="RefSeq" id="WP_090274273.1">
    <property type="nucleotide sequence ID" value="NZ_LT629748.1"/>
</dbReference>
<proteinExistence type="predicted"/>
<keyword evidence="1" id="KW-0732">Signal</keyword>
<dbReference type="InterPro" id="IPR022061">
    <property type="entry name" value="DUF3617"/>
</dbReference>
<reference evidence="3" key="1">
    <citation type="submission" date="2016-10" db="EMBL/GenBank/DDBJ databases">
        <authorList>
            <person name="Varghese N."/>
            <person name="Submissions S."/>
        </authorList>
    </citation>
    <scope>NUCLEOTIDE SEQUENCE [LARGE SCALE GENOMIC DNA]</scope>
    <source>
        <strain evidence="3">2SM5</strain>
    </source>
</reference>
<dbReference type="OrthoDB" id="6873425at2"/>
<dbReference type="Pfam" id="PF12276">
    <property type="entry name" value="DUF3617"/>
    <property type="match status" value="1"/>
</dbReference>